<name>A0A0A9ZC93_LYGHE</name>
<gene>
    <name evidence="2" type="primary">Syne2_0</name>
    <name evidence="2" type="ORF">CM83_103060</name>
</gene>
<dbReference type="EMBL" id="GBHO01001560">
    <property type="protein sequence ID" value="JAG42044.1"/>
    <property type="molecule type" value="Transcribed_RNA"/>
</dbReference>
<feature type="region of interest" description="Disordered" evidence="1">
    <location>
        <begin position="63"/>
        <end position="120"/>
    </location>
</feature>
<evidence type="ECO:0000313" key="2">
    <source>
        <dbReference type="EMBL" id="JAG42044.1"/>
    </source>
</evidence>
<proteinExistence type="predicted"/>
<feature type="non-terminal residue" evidence="2">
    <location>
        <position position="209"/>
    </location>
</feature>
<organism evidence="2">
    <name type="scientific">Lygus hesperus</name>
    <name type="common">Western plant bug</name>
    <dbReference type="NCBI Taxonomy" id="30085"/>
    <lineage>
        <taxon>Eukaryota</taxon>
        <taxon>Metazoa</taxon>
        <taxon>Ecdysozoa</taxon>
        <taxon>Arthropoda</taxon>
        <taxon>Hexapoda</taxon>
        <taxon>Insecta</taxon>
        <taxon>Pterygota</taxon>
        <taxon>Neoptera</taxon>
        <taxon>Paraneoptera</taxon>
        <taxon>Hemiptera</taxon>
        <taxon>Heteroptera</taxon>
        <taxon>Panheteroptera</taxon>
        <taxon>Cimicomorpha</taxon>
        <taxon>Miridae</taxon>
        <taxon>Mirini</taxon>
        <taxon>Lygus</taxon>
    </lineage>
</organism>
<evidence type="ECO:0000256" key="1">
    <source>
        <dbReference type="SAM" id="MobiDB-lite"/>
    </source>
</evidence>
<reference evidence="2" key="1">
    <citation type="journal article" date="2014" name="PLoS ONE">
        <title>Transcriptome-Based Identification of ABC Transporters in the Western Tarnished Plant Bug Lygus hesperus.</title>
        <authorList>
            <person name="Hull J.J."/>
            <person name="Chaney K."/>
            <person name="Geib S.M."/>
            <person name="Fabrick J.A."/>
            <person name="Brent C.S."/>
            <person name="Walsh D."/>
            <person name="Lavine L.C."/>
        </authorList>
    </citation>
    <scope>NUCLEOTIDE SEQUENCE</scope>
</reference>
<sequence length="209" mass="23535">QTLSNSFRIAKECLLQESDLKLDKALSICKSYELSQKQVQSIQSIEESSLNPTTDVNAIKKKMYDNKQHQSNYNATRNNGSGNRSRSPIQASTSTNRQSYLGRPNSSRPSPRDKRYPRSQVSNQSVCEKCGQVHRFKCPAEGVQCSKCSKFNHFARMCKTRTSVRAVNTSYHSDLGQSDDEADCEYFVGNISCDVNSINVWSIDIDVNN</sequence>
<accession>A0A0A9ZC93</accession>
<dbReference type="AlphaFoldDB" id="A0A0A9ZC93"/>
<feature type="compositionally biased region" description="Polar residues" evidence="1">
    <location>
        <begin position="69"/>
        <end position="109"/>
    </location>
</feature>
<protein>
    <submittedName>
        <fullName evidence="2">Nesprin-2</fullName>
    </submittedName>
</protein>
<feature type="non-terminal residue" evidence="2">
    <location>
        <position position="1"/>
    </location>
</feature>
<reference evidence="2" key="2">
    <citation type="submission" date="2014-07" db="EMBL/GenBank/DDBJ databases">
        <authorList>
            <person name="Hull J."/>
        </authorList>
    </citation>
    <scope>NUCLEOTIDE SEQUENCE</scope>
</reference>